<reference evidence="1" key="1">
    <citation type="submission" date="2021-01" db="EMBL/GenBank/DDBJ databases">
        <authorList>
            <consortium name="Genoscope - CEA"/>
            <person name="William W."/>
        </authorList>
    </citation>
    <scope>NUCLEOTIDE SEQUENCE</scope>
</reference>
<comment type="caution">
    <text evidence="1">The sequence shown here is derived from an EMBL/GenBank/DDBJ whole genome shotgun (WGS) entry which is preliminary data.</text>
</comment>
<gene>
    <name evidence="1" type="ORF">POCTA_138.1.T0370100</name>
</gene>
<dbReference type="EMBL" id="CAJJDP010000037">
    <property type="protein sequence ID" value="CAD8159660.1"/>
    <property type="molecule type" value="Genomic_DNA"/>
</dbReference>
<evidence type="ECO:0000313" key="2">
    <source>
        <dbReference type="Proteomes" id="UP000683925"/>
    </source>
</evidence>
<sequence length="48" mass="5419">MNTGTSKSENAAQRERADELKNIADQVQEADSQIKHGRIKNKIIRPNN</sequence>
<proteinExistence type="predicted"/>
<evidence type="ECO:0000313" key="1">
    <source>
        <dbReference type="EMBL" id="CAD8159660.1"/>
    </source>
</evidence>
<organism evidence="1 2">
    <name type="scientific">Paramecium octaurelia</name>
    <dbReference type="NCBI Taxonomy" id="43137"/>
    <lineage>
        <taxon>Eukaryota</taxon>
        <taxon>Sar</taxon>
        <taxon>Alveolata</taxon>
        <taxon>Ciliophora</taxon>
        <taxon>Intramacronucleata</taxon>
        <taxon>Oligohymenophorea</taxon>
        <taxon>Peniculida</taxon>
        <taxon>Parameciidae</taxon>
        <taxon>Paramecium</taxon>
    </lineage>
</organism>
<dbReference type="AlphaFoldDB" id="A0A8S1U4B7"/>
<accession>A0A8S1U4B7</accession>
<protein>
    <submittedName>
        <fullName evidence="1">Uncharacterized protein</fullName>
    </submittedName>
</protein>
<name>A0A8S1U4B7_PAROT</name>
<dbReference type="Proteomes" id="UP000683925">
    <property type="component" value="Unassembled WGS sequence"/>
</dbReference>
<keyword evidence="2" id="KW-1185">Reference proteome</keyword>